<evidence type="ECO:0000313" key="2">
    <source>
        <dbReference type="Proteomes" id="UP001202402"/>
    </source>
</evidence>
<evidence type="ECO:0008006" key="3">
    <source>
        <dbReference type="Google" id="ProtNLM"/>
    </source>
</evidence>
<protein>
    <recommendedName>
        <fullName evidence="3">Glycosyl transferase</fullName>
    </recommendedName>
</protein>
<evidence type="ECO:0000313" key="1">
    <source>
        <dbReference type="EMBL" id="MCH4287622.1"/>
    </source>
</evidence>
<dbReference type="Proteomes" id="UP001202402">
    <property type="component" value="Unassembled WGS sequence"/>
</dbReference>
<dbReference type="InterPro" id="IPR029465">
    <property type="entry name" value="ATPgrasp_TupA"/>
</dbReference>
<reference evidence="1 2" key="1">
    <citation type="submission" date="2022-02" db="EMBL/GenBank/DDBJ databases">
        <title>Genome of Erysipelotrichaceae sp. nov. NSJ-176 isolated from human feces.</title>
        <authorList>
            <person name="Abdugheni R."/>
        </authorList>
    </citation>
    <scope>NUCLEOTIDE SEQUENCE [LARGE SCALE GENOMIC DNA]</scope>
    <source>
        <strain evidence="1 2">NSJ-176</strain>
    </source>
</reference>
<name>A0ABS9RD87_9FIRM</name>
<proteinExistence type="predicted"/>
<sequence length="181" mass="21862">MNKMKNIIRILRKCVSRISPVFSNKIMYRVRMHKKLNIKNPKTFNDKINWLKLNNYQNNELVIKCTDKYLVREYIREKGYDYLLNDLYFSCNSVDEIKWENLPQKFVLKCNHGAGYNILCNDKNVFDYKAAKVKLNRWINEDFGLVSVEPHYSKIKRKIICEKFLEDEIKDYKFFVLMGNH</sequence>
<comment type="caution">
    <text evidence="1">The sequence shown here is derived from an EMBL/GenBank/DDBJ whole genome shotgun (WGS) entry which is preliminary data.</text>
</comment>
<dbReference type="EMBL" id="JAKVPQ010000029">
    <property type="protein sequence ID" value="MCH4287622.1"/>
    <property type="molecule type" value="Genomic_DNA"/>
</dbReference>
<gene>
    <name evidence="1" type="ORF">LQE99_21085</name>
</gene>
<keyword evidence="2" id="KW-1185">Reference proteome</keyword>
<accession>A0ABS9RD87</accession>
<organism evidence="1 2">
    <name type="scientific">Amedibacillus hominis</name>
    <dbReference type="NCBI Taxonomy" id="2897776"/>
    <lineage>
        <taxon>Bacteria</taxon>
        <taxon>Bacillati</taxon>
        <taxon>Bacillota</taxon>
        <taxon>Erysipelotrichia</taxon>
        <taxon>Erysipelotrichales</taxon>
        <taxon>Erysipelotrichaceae</taxon>
        <taxon>Amedibacillus</taxon>
    </lineage>
</organism>
<dbReference type="Pfam" id="PF14305">
    <property type="entry name" value="ATPgrasp_TupA"/>
    <property type="match status" value="1"/>
</dbReference>